<evidence type="ECO:0000313" key="3">
    <source>
        <dbReference type="Proteomes" id="UP000527355"/>
    </source>
</evidence>
<dbReference type="InterPro" id="IPR033555">
    <property type="entry name" value="TFPT"/>
</dbReference>
<keyword evidence="3" id="KW-1185">Reference proteome</keyword>
<dbReference type="GO" id="GO:0043065">
    <property type="term" value="P:positive regulation of apoptotic process"/>
    <property type="evidence" value="ECO:0007669"/>
    <property type="project" value="TreeGrafter"/>
</dbReference>
<dbReference type="PANTHER" id="PTHR35084:SF1">
    <property type="entry name" value="TCF3 FUSION PARTNER"/>
    <property type="match status" value="1"/>
</dbReference>
<name>A0A7J7Z4E1_MYOMY</name>
<evidence type="ECO:0000313" key="2">
    <source>
        <dbReference type="EMBL" id="KAF6369061.1"/>
    </source>
</evidence>
<dbReference type="GO" id="GO:0003677">
    <property type="term" value="F:DNA binding"/>
    <property type="evidence" value="ECO:0007669"/>
    <property type="project" value="TreeGrafter"/>
</dbReference>
<dbReference type="VEuPathDB" id="HostDB:LOC118650446"/>
<feature type="region of interest" description="Disordered" evidence="1">
    <location>
        <begin position="67"/>
        <end position="132"/>
    </location>
</feature>
<evidence type="ECO:0000256" key="1">
    <source>
        <dbReference type="SAM" id="MobiDB-lite"/>
    </source>
</evidence>
<accession>A0A7J7Z4E1</accession>
<dbReference type="VEuPathDB" id="HostDB:LOC118661360"/>
<dbReference type="EMBL" id="JABWUV010000003">
    <property type="protein sequence ID" value="KAF6369061.1"/>
    <property type="molecule type" value="Genomic_DNA"/>
</dbReference>
<organism evidence="2 3">
    <name type="scientific">Myotis myotis</name>
    <name type="common">Greater mouse-eared bat</name>
    <name type="synonym">Vespertilio myotis</name>
    <dbReference type="NCBI Taxonomy" id="51298"/>
    <lineage>
        <taxon>Eukaryota</taxon>
        <taxon>Metazoa</taxon>
        <taxon>Chordata</taxon>
        <taxon>Craniata</taxon>
        <taxon>Vertebrata</taxon>
        <taxon>Euteleostomi</taxon>
        <taxon>Mammalia</taxon>
        <taxon>Eutheria</taxon>
        <taxon>Laurasiatheria</taxon>
        <taxon>Chiroptera</taxon>
        <taxon>Yangochiroptera</taxon>
        <taxon>Vespertilionidae</taxon>
        <taxon>Myotis</taxon>
    </lineage>
</organism>
<gene>
    <name evidence="2" type="ORF">mMyoMyo1_010466</name>
</gene>
<dbReference type="AlphaFoldDB" id="A0A7J7Z4E1"/>
<reference evidence="2 3" key="1">
    <citation type="journal article" date="2020" name="Nature">
        <title>Six reference-quality genomes reveal evolution of bat adaptations.</title>
        <authorList>
            <person name="Jebb D."/>
            <person name="Huang Z."/>
            <person name="Pippel M."/>
            <person name="Hughes G.M."/>
            <person name="Lavrichenko K."/>
            <person name="Devanna P."/>
            <person name="Winkler S."/>
            <person name="Jermiin L.S."/>
            <person name="Skirmuntt E.C."/>
            <person name="Katzourakis A."/>
            <person name="Burkitt-Gray L."/>
            <person name="Ray D.A."/>
            <person name="Sullivan K.A.M."/>
            <person name="Roscito J.G."/>
            <person name="Kirilenko B.M."/>
            <person name="Davalos L.M."/>
            <person name="Corthals A.P."/>
            <person name="Power M.L."/>
            <person name="Jones G."/>
            <person name="Ransome R.D."/>
            <person name="Dechmann D.K.N."/>
            <person name="Locatelli A.G."/>
            <person name="Puechmaille S.J."/>
            <person name="Fedrigo O."/>
            <person name="Jarvis E.D."/>
            <person name="Hiller M."/>
            <person name="Vernes S.C."/>
            <person name="Myers E.W."/>
            <person name="Teeling E.C."/>
        </authorList>
    </citation>
    <scope>NUCLEOTIDE SEQUENCE [LARGE SCALE GENOMIC DNA]</scope>
    <source>
        <strain evidence="2">MMyoMyo1</strain>
        <tissue evidence="2">Flight muscle</tissue>
    </source>
</reference>
<proteinExistence type="predicted"/>
<dbReference type="GO" id="GO:0031011">
    <property type="term" value="C:Ino80 complex"/>
    <property type="evidence" value="ECO:0007669"/>
    <property type="project" value="TreeGrafter"/>
</dbReference>
<evidence type="ECO:0008006" key="4">
    <source>
        <dbReference type="Google" id="ProtNLM"/>
    </source>
</evidence>
<sequence>MELEQREGSMAAVGFEEFSAPPGWELVLPLLKRITRRLQQERRFLMRVLDSYGDNYWASQFTILLEDEGSQSTDAPTPGNAENEPPEKEGLSPPRRTPAPTEASSLAPGKGPSGWKRRRVAPEEGREGVPLTLELAPVQIKVEEDWLQSGRGSGLKLGFSGA</sequence>
<protein>
    <recommendedName>
        <fullName evidence="4">TCF3 fusion partner</fullName>
    </recommendedName>
</protein>
<dbReference type="GO" id="GO:0097190">
    <property type="term" value="P:apoptotic signaling pathway"/>
    <property type="evidence" value="ECO:0007669"/>
    <property type="project" value="TreeGrafter"/>
</dbReference>
<dbReference type="PANTHER" id="PTHR35084">
    <property type="entry name" value="TCF3 FUSION PARTNER"/>
    <property type="match status" value="1"/>
</dbReference>
<comment type="caution">
    <text evidence="2">The sequence shown here is derived from an EMBL/GenBank/DDBJ whole genome shotgun (WGS) entry which is preliminary data.</text>
</comment>
<dbReference type="Proteomes" id="UP000527355">
    <property type="component" value="Unassembled WGS sequence"/>
</dbReference>